<comment type="subcellular location">
    <subcellularLocation>
        <location evidence="2">Membrane</location>
        <topology evidence="2">Multi-pass membrane protein</topology>
    </subcellularLocation>
</comment>
<evidence type="ECO:0000313" key="16">
    <source>
        <dbReference type="EMBL" id="MFC1418017.1"/>
    </source>
</evidence>
<feature type="domain" description="FAD-binding FR-type" evidence="15">
    <location>
        <begin position="238"/>
        <end position="338"/>
    </location>
</feature>
<dbReference type="InterPro" id="IPR013130">
    <property type="entry name" value="Fe3_Rdtase_TM_dom"/>
</dbReference>
<dbReference type="PANTHER" id="PTHR47354">
    <property type="entry name" value="NADH OXIDOREDUCTASE HCR"/>
    <property type="match status" value="1"/>
</dbReference>
<evidence type="ECO:0000256" key="11">
    <source>
        <dbReference type="ARBA" id="ARBA00023014"/>
    </source>
</evidence>
<dbReference type="RefSeq" id="WP_380536722.1">
    <property type="nucleotide sequence ID" value="NZ_JBHFAB010000010.1"/>
</dbReference>
<comment type="caution">
    <text evidence="16">The sequence shown here is derived from an EMBL/GenBank/DDBJ whole genome shotgun (WGS) entry which is preliminary data.</text>
</comment>
<feature type="transmembrane region" description="Helical" evidence="14">
    <location>
        <begin position="150"/>
        <end position="168"/>
    </location>
</feature>
<dbReference type="Gene3D" id="3.40.50.80">
    <property type="entry name" value="Nucleotide-binding domain of ferredoxin-NADP reductase (FNR) module"/>
    <property type="match status" value="1"/>
</dbReference>
<name>A0ABV6VW54_9ACTN</name>
<dbReference type="SFLD" id="SFLDG01168">
    <property type="entry name" value="Ferric_reductase_subgroup_(FRE"/>
    <property type="match status" value="1"/>
</dbReference>
<evidence type="ECO:0000256" key="3">
    <source>
        <dbReference type="ARBA" id="ARBA00022630"/>
    </source>
</evidence>
<organism evidence="16 17">
    <name type="scientific">Streptacidiphilus cavernicola</name>
    <dbReference type="NCBI Taxonomy" id="3342716"/>
    <lineage>
        <taxon>Bacteria</taxon>
        <taxon>Bacillati</taxon>
        <taxon>Actinomycetota</taxon>
        <taxon>Actinomycetes</taxon>
        <taxon>Kitasatosporales</taxon>
        <taxon>Streptomycetaceae</taxon>
        <taxon>Streptacidiphilus</taxon>
    </lineage>
</organism>
<gene>
    <name evidence="16" type="ORF">ACEZDE_15400</name>
</gene>
<dbReference type="InterPro" id="IPR001433">
    <property type="entry name" value="OxRdtase_FAD/NAD-bd"/>
</dbReference>
<dbReference type="SFLD" id="SFLDS00052">
    <property type="entry name" value="Ferric_Reductase_Domain"/>
    <property type="match status" value="1"/>
</dbReference>
<feature type="transmembrane region" description="Helical" evidence="14">
    <location>
        <begin position="213"/>
        <end position="233"/>
    </location>
</feature>
<dbReference type="Pfam" id="PF00175">
    <property type="entry name" value="NAD_binding_1"/>
    <property type="match status" value="1"/>
</dbReference>
<evidence type="ECO:0000256" key="1">
    <source>
        <dbReference type="ARBA" id="ARBA00001974"/>
    </source>
</evidence>
<feature type="compositionally biased region" description="Basic and acidic residues" evidence="13">
    <location>
        <begin position="411"/>
        <end position="423"/>
    </location>
</feature>
<evidence type="ECO:0000256" key="7">
    <source>
        <dbReference type="ARBA" id="ARBA00022827"/>
    </source>
</evidence>
<comment type="cofactor">
    <cofactor evidence="1">
        <name>FAD</name>
        <dbReference type="ChEBI" id="CHEBI:57692"/>
    </cofactor>
</comment>
<dbReference type="Gene3D" id="2.40.30.10">
    <property type="entry name" value="Translation factors"/>
    <property type="match status" value="1"/>
</dbReference>
<evidence type="ECO:0000256" key="6">
    <source>
        <dbReference type="ARBA" id="ARBA00022723"/>
    </source>
</evidence>
<evidence type="ECO:0000256" key="8">
    <source>
        <dbReference type="ARBA" id="ARBA00022989"/>
    </source>
</evidence>
<evidence type="ECO:0000256" key="14">
    <source>
        <dbReference type="SAM" id="Phobius"/>
    </source>
</evidence>
<keyword evidence="11" id="KW-0411">Iron-sulfur</keyword>
<dbReference type="CDD" id="cd06198">
    <property type="entry name" value="FNR_like_3"/>
    <property type="match status" value="1"/>
</dbReference>
<feature type="transmembrane region" description="Helical" evidence="14">
    <location>
        <begin position="109"/>
        <end position="130"/>
    </location>
</feature>
<proteinExistence type="predicted"/>
<evidence type="ECO:0000256" key="4">
    <source>
        <dbReference type="ARBA" id="ARBA00022692"/>
    </source>
</evidence>
<feature type="region of interest" description="Disordered" evidence="13">
    <location>
        <begin position="1"/>
        <end position="21"/>
    </location>
</feature>
<dbReference type="InterPro" id="IPR050415">
    <property type="entry name" value="MRET"/>
</dbReference>
<dbReference type="PROSITE" id="PS51384">
    <property type="entry name" value="FAD_FR"/>
    <property type="match status" value="1"/>
</dbReference>
<keyword evidence="12 14" id="KW-0472">Membrane</keyword>
<dbReference type="EMBL" id="JBHFAB010000010">
    <property type="protein sequence ID" value="MFC1418017.1"/>
    <property type="molecule type" value="Genomic_DNA"/>
</dbReference>
<keyword evidence="4 14" id="KW-0812">Transmembrane</keyword>
<sequence>MSTVSSPPARSARHRAGPRRSALPGTGRLWSAALLAVLCAGVGPVLFLWWQNTIPGSLNTGAACLTAAGRVAGLLAAYLILVLVALMARVPWLENRIGSDVVARYHRALGEYTVVLACAHAVLIITGYAWQGGRNPVTESVTVVFDYTDVWLSALALGLLLLVGVLSARAVRRRLSYETWYHVHLLVYLAAGLAFAHEFAVGADFSTSARNRLLWSGAHAAVAAAVLLFRIGLPLARSLRHRLRVTQVVAEGPGVLSLHLAGRNLDRLDARPGQFLRWRFLAAGHWWQSHPYSLSAAPGGDRLRITVKDLGDGSASLARLRPGTRVWFEGPYGTFTAHRGQRGRRVLLIAGGAGITPIRALYETLPGHGADVVLLYRASREQDLVLYRELAAIAARRGFGLHPLVGPRGDGGGDGRGGRDGQGRDPLGAEELRRVVPDLREREVFLCGPAGMADAARRGLLLAGVPARRIHTEAFEF</sequence>
<evidence type="ECO:0000313" key="17">
    <source>
        <dbReference type="Proteomes" id="UP001592531"/>
    </source>
</evidence>
<protein>
    <submittedName>
        <fullName evidence="16">Ferric reductase-like transmembrane domain-containing protein</fullName>
    </submittedName>
</protein>
<dbReference type="InterPro" id="IPR039261">
    <property type="entry name" value="FNR_nucleotide-bd"/>
</dbReference>
<dbReference type="Proteomes" id="UP001592531">
    <property type="component" value="Unassembled WGS sequence"/>
</dbReference>
<feature type="transmembrane region" description="Helical" evidence="14">
    <location>
        <begin position="29"/>
        <end position="50"/>
    </location>
</feature>
<dbReference type="InterPro" id="IPR017927">
    <property type="entry name" value="FAD-bd_FR_type"/>
</dbReference>
<evidence type="ECO:0000256" key="10">
    <source>
        <dbReference type="ARBA" id="ARBA00023004"/>
    </source>
</evidence>
<keyword evidence="6" id="KW-0479">Metal-binding</keyword>
<keyword evidence="5" id="KW-0001">2Fe-2S</keyword>
<evidence type="ECO:0000256" key="13">
    <source>
        <dbReference type="SAM" id="MobiDB-lite"/>
    </source>
</evidence>
<evidence type="ECO:0000256" key="5">
    <source>
        <dbReference type="ARBA" id="ARBA00022714"/>
    </source>
</evidence>
<feature type="transmembrane region" description="Helical" evidence="14">
    <location>
        <begin position="70"/>
        <end position="88"/>
    </location>
</feature>
<dbReference type="InterPro" id="IPR017938">
    <property type="entry name" value="Riboflavin_synthase-like_b-brl"/>
</dbReference>
<evidence type="ECO:0000259" key="15">
    <source>
        <dbReference type="PROSITE" id="PS51384"/>
    </source>
</evidence>
<keyword evidence="7" id="KW-0274">FAD</keyword>
<keyword evidence="9" id="KW-0560">Oxidoreductase</keyword>
<keyword evidence="8 14" id="KW-1133">Transmembrane helix</keyword>
<dbReference type="Pfam" id="PF08022">
    <property type="entry name" value="FAD_binding_8"/>
    <property type="match status" value="1"/>
</dbReference>
<accession>A0ABV6VW54</accession>
<keyword evidence="3" id="KW-0285">Flavoprotein</keyword>
<keyword evidence="10" id="KW-0408">Iron</keyword>
<evidence type="ECO:0000256" key="12">
    <source>
        <dbReference type="ARBA" id="ARBA00023136"/>
    </source>
</evidence>
<evidence type="ECO:0000256" key="2">
    <source>
        <dbReference type="ARBA" id="ARBA00004141"/>
    </source>
</evidence>
<feature type="region of interest" description="Disordered" evidence="13">
    <location>
        <begin position="404"/>
        <end position="429"/>
    </location>
</feature>
<dbReference type="SUPFAM" id="SSF63380">
    <property type="entry name" value="Riboflavin synthase domain-like"/>
    <property type="match status" value="1"/>
</dbReference>
<feature type="transmembrane region" description="Helical" evidence="14">
    <location>
        <begin position="180"/>
        <end position="201"/>
    </location>
</feature>
<dbReference type="Pfam" id="PF01794">
    <property type="entry name" value="Ferric_reduct"/>
    <property type="match status" value="1"/>
</dbReference>
<reference evidence="16 17" key="1">
    <citation type="submission" date="2024-09" db="EMBL/GenBank/DDBJ databases">
        <authorList>
            <person name="Lee S.D."/>
        </authorList>
    </citation>
    <scope>NUCLEOTIDE SEQUENCE [LARGE SCALE GENOMIC DNA]</scope>
    <source>
        <strain evidence="16 17">N8-3</strain>
    </source>
</reference>
<dbReference type="SUPFAM" id="SSF52343">
    <property type="entry name" value="Ferredoxin reductase-like, C-terminal NADP-linked domain"/>
    <property type="match status" value="1"/>
</dbReference>
<dbReference type="InterPro" id="IPR013112">
    <property type="entry name" value="FAD-bd_8"/>
</dbReference>
<keyword evidence="17" id="KW-1185">Reference proteome</keyword>
<evidence type="ECO:0000256" key="9">
    <source>
        <dbReference type="ARBA" id="ARBA00023002"/>
    </source>
</evidence>
<dbReference type="PANTHER" id="PTHR47354:SF8">
    <property type="entry name" value="1,2-PHENYLACETYL-COA EPOXIDASE, SUBUNIT E"/>
    <property type="match status" value="1"/>
</dbReference>